<gene>
    <name evidence="4" type="ORF">UFOVP1666_46</name>
    <name evidence="2" type="ORF">UFOVP913_197</name>
    <name evidence="3" type="ORF">UFOVP993_53</name>
</gene>
<dbReference type="EMBL" id="LR796858">
    <property type="protein sequence ID" value="CAB4171132.1"/>
    <property type="molecule type" value="Genomic_DNA"/>
</dbReference>
<organism evidence="3">
    <name type="scientific">uncultured Caudovirales phage</name>
    <dbReference type="NCBI Taxonomy" id="2100421"/>
    <lineage>
        <taxon>Viruses</taxon>
        <taxon>Duplodnaviria</taxon>
        <taxon>Heunggongvirae</taxon>
        <taxon>Uroviricota</taxon>
        <taxon>Caudoviricetes</taxon>
        <taxon>Peduoviridae</taxon>
        <taxon>Maltschvirus</taxon>
        <taxon>Maltschvirus maltsch</taxon>
    </lineage>
</organism>
<feature type="domain" description="DUF4815" evidence="1">
    <location>
        <begin position="926"/>
        <end position="1155"/>
    </location>
</feature>
<protein>
    <recommendedName>
        <fullName evidence="1">DUF4815 domain-containing protein</fullName>
    </recommendedName>
</protein>
<proteinExistence type="predicted"/>
<evidence type="ECO:0000313" key="4">
    <source>
        <dbReference type="EMBL" id="CAB4222999.1"/>
    </source>
</evidence>
<evidence type="ECO:0000313" key="2">
    <source>
        <dbReference type="EMBL" id="CAB4171132.1"/>
    </source>
</evidence>
<dbReference type="Pfam" id="PF16075">
    <property type="entry name" value="DUF4815"/>
    <property type="match status" value="2"/>
</dbReference>
<evidence type="ECO:0000259" key="1">
    <source>
        <dbReference type="Pfam" id="PF16075"/>
    </source>
</evidence>
<name>A0A6J5Q5G9_9CAUD</name>
<reference evidence="3" key="1">
    <citation type="submission" date="2020-05" db="EMBL/GenBank/DDBJ databases">
        <authorList>
            <person name="Chiriac C."/>
            <person name="Salcher M."/>
            <person name="Ghai R."/>
            <person name="Kavagutti S V."/>
        </authorList>
    </citation>
    <scope>NUCLEOTIDE SEQUENCE</scope>
</reference>
<sequence>MAYDFNTDPYYDDFDKTNKFYRILFKPGYAVQARELNQIQSIIQNQIDVQGKHIFKEGSMVIPGNSSIDVNVNYVKLELGIDVTGMATKTITGATSGVTAQVIIGVNAEYGDYPTLYVKYTSSGTDTTTKIFLDGEVLLFNDTSVVDPTVKAAAATGVGSIATVLDGWYFVKGAFVFVNTQTIILDKYTNSPTYKIGLEAIESIVTSDNTETLLDNAQGSPNYAAPGADRYSIDLVLKKKHLDIAIAGTFLIGQEYTINYVGTTDFTLIGATENSIGIVFTATGIGAGTGDAVIKEKDFIQLIVVESGITLQQLYHTEYSILEETLARRTYDESGDYTVKKFGIDIREHRNNFRGVWVASTNYLSGDIVTNASNYYRCRIDGQSNTTPPTQIVGSTTVGTHGVVWTHEKSPFFNRGIFDAVSADTLVDQNKAKAKLAIGIEPGKAYVHGYEIEKKSTSYVNVEKARIPLSYTNSKVETDIGNYVVVHNINAMPDISSYPLVSLYNYFTDSVGVAAGTLIGTARIRYFEFDNSNTQGDQETNYKASLFDVKMITGYNFNNDVKQLFIDGGSATLSFSADVTPVLTKLSGSISTTTTAVTGVGTQFSKEVKVGNYIAVTIAGVTTSRRITAITSGSENTRLTVNATFGVTIVGQEFYLVDTTLIDVKNEALVYPFPSPYVKTVTDANSSYTVAKYFGSKVSVDDGSTSHVTITLTSPDTFASASETDNYLVVDVATGLVVVPTGFTGAGTASMRIDLANGSSSTYNIIAAVNRSGALTTKTKTLTTTVVTKTTAITATTPRITLGKADGLRLLSVNMDTGTFASPTTVYTRDITSKYDFDNGQRLSFYDLAAIVLKAGELAPTAPIQINFEYFAHTGSGDHFNVGSYTSSISYDEIPTFSGIPLSWMLDFRPRIDDNGTTFTAAPLMPKIGTQFETDFDFYLGRKDKILLNQNGSFFSITGSSALVPQDPESTSNGMLLYKLAMDPYTYSTNALQISTIDNKRYTMRDIGKLEKRIDNIEYYTSLSLLEVETQSLQIQDSTGLNRFKNGFIVDNFSGHGTGDIYSADYDCSIDMEHGELRPTFHIDNVNLIEENFSDAERDTDHYQVTGDLITLKYTESELLKQADASRVENINPFAIFTFIGQTELNPASDEWFETFRMPDIITNVDGNFDTINTLAAKSGILTTVWNAWQNQWTGVTTTVRTWSTGGSNWANSRALSQGYTYVADFNTMFGGAGGGGPARQVVADLSATLIGQSRSGVRTTVVPKIDTQMIADRTVSTAVIPYIRARNLLFVVRSLKPNTKFTPFFDSVDVSTFTQPATVLTINKLTMTGLFSSSERAGADSSEVARLVSGNSESALDRGDIVFAKTRGATFTGSIAITTGVLTLSTTGTGTVVLGMTISGTNITPGTVISTLLSGSLGANGSTYQTNQYTAAASTTITGTKTYTKTTSPATGVLALINNPLNQNISTLHLVNVIGTFLDADILNGSISAAVATINPAGVVVHTLGSNLVSNAQGDVVGIFNIPNTDANRFRCGTREFKLSDDVTDSSATRTSRATKQYLAEGILESKQASFVSTRNGELRQEVVTDTQTIIQTSSRVISDTGWYDPLAQTFLVQSPGGAFVTSVDIFFATKDTTIPVRIQIREVVNGYPGKTIIPFSELVLTPDLVNISTAALVQTTAGELLPPPVATNFKFQSPVYLNDKTEYCIVLVSDSNNYKAWISQLGETSVVNGRLISEQPYAGVLFKSQNASTWTADQSQDLMFTIHKAKFDTANTGLVTLTNNALPNVLLDTDPLHMVVGSKYVRVNHLNHGLFTGSSVVISGAAGTISGIPHTELNATFAVVSAELDSYIILLPTTSATFTGNFGGATIRATKNVQFNTFQPIVQQQSFPDTNINYEVLTHSGKSVNGSESPYSIDATWSTVSINENNEMINLAMIATTAVETSSMAGSKSFKLRANMSSANENVSPVIDIARLSLITVQDRVNNPSLANINYAALDTRVITASNANLAVTNTNRFSTTDSATKSALLTIGVGKYITTSGFVAADSNGTFLVTYVEPTGLYVKVDAIMTDVGAGASVTMNILDRYVSEIAPSGSSSVAKYVTKKINLANSSSMIKIRFAADVEQLSDVSVYYKTQDNTSSSNWETLIYTLATPTTAAIKSDNGVFSDVSYDIIDIPDFNTLQVKLVITSTAGADISRIKDLQIIACA</sequence>
<dbReference type="InterPro" id="IPR023366">
    <property type="entry name" value="ATP_synth_asu-like_sf"/>
</dbReference>
<dbReference type="PROSITE" id="PS00018">
    <property type="entry name" value="EF_HAND_1"/>
    <property type="match status" value="1"/>
</dbReference>
<dbReference type="InterPro" id="IPR032096">
    <property type="entry name" value="DUF4815"/>
</dbReference>
<dbReference type="InterPro" id="IPR018247">
    <property type="entry name" value="EF_Hand_1_Ca_BS"/>
</dbReference>
<accession>A0A6J5Q5G9</accession>
<dbReference type="EMBL" id="LR797534">
    <property type="protein sequence ID" value="CAB4222999.1"/>
    <property type="molecule type" value="Genomic_DNA"/>
</dbReference>
<evidence type="ECO:0000313" key="3">
    <source>
        <dbReference type="EMBL" id="CAB4176741.1"/>
    </source>
</evidence>
<feature type="domain" description="DUF4815" evidence="1">
    <location>
        <begin position="10"/>
        <end position="81"/>
    </location>
</feature>
<dbReference type="Gene3D" id="2.40.30.20">
    <property type="match status" value="1"/>
</dbReference>
<dbReference type="EMBL" id="LR796944">
    <property type="protein sequence ID" value="CAB4176741.1"/>
    <property type="molecule type" value="Genomic_DNA"/>
</dbReference>